<proteinExistence type="predicted"/>
<protein>
    <submittedName>
        <fullName evidence="2">Acetylxylan esterase</fullName>
    </submittedName>
</protein>
<evidence type="ECO:0000313" key="3">
    <source>
        <dbReference type="Proteomes" id="UP001165962"/>
    </source>
</evidence>
<evidence type="ECO:0000313" key="2">
    <source>
        <dbReference type="EMBL" id="NHN30242.1"/>
    </source>
</evidence>
<dbReference type="RefSeq" id="WP_166149029.1">
    <property type="nucleotide sequence ID" value="NZ_JAAOIW010000003.1"/>
</dbReference>
<keyword evidence="3" id="KW-1185">Reference proteome</keyword>
<dbReference type="PANTHER" id="PTHR40111">
    <property type="entry name" value="CEPHALOSPORIN-C DEACETYLASE"/>
    <property type="match status" value="1"/>
</dbReference>
<name>A0ABX0J275_9BACL</name>
<dbReference type="Pfam" id="PF05448">
    <property type="entry name" value="AXE1"/>
    <property type="match status" value="1"/>
</dbReference>
<reference evidence="2" key="1">
    <citation type="submission" date="2020-03" db="EMBL/GenBank/DDBJ databases">
        <title>Draft sequencing of Paenibacilllus sp. S3N08.</title>
        <authorList>
            <person name="Kim D.-U."/>
        </authorList>
    </citation>
    <scope>NUCLEOTIDE SEQUENCE</scope>
    <source>
        <strain evidence="2">S3N08</strain>
    </source>
</reference>
<dbReference type="InterPro" id="IPR029058">
    <property type="entry name" value="AB_hydrolase_fold"/>
</dbReference>
<dbReference type="InterPro" id="IPR008391">
    <property type="entry name" value="AXE1_dom"/>
</dbReference>
<dbReference type="Proteomes" id="UP001165962">
    <property type="component" value="Unassembled WGS sequence"/>
</dbReference>
<dbReference type="EMBL" id="JAAOIW010000003">
    <property type="protein sequence ID" value="NHN30242.1"/>
    <property type="molecule type" value="Genomic_DNA"/>
</dbReference>
<feature type="domain" description="Acetyl xylan esterase" evidence="1">
    <location>
        <begin position="1"/>
        <end position="319"/>
    </location>
</feature>
<dbReference type="PANTHER" id="PTHR40111:SF1">
    <property type="entry name" value="CEPHALOSPORIN-C DEACETYLASE"/>
    <property type="match status" value="1"/>
</dbReference>
<organism evidence="2 3">
    <name type="scientific">Paenibacillus agricola</name>
    <dbReference type="NCBI Taxonomy" id="2716264"/>
    <lineage>
        <taxon>Bacteria</taxon>
        <taxon>Bacillati</taxon>
        <taxon>Bacillota</taxon>
        <taxon>Bacilli</taxon>
        <taxon>Bacillales</taxon>
        <taxon>Paenibacillaceae</taxon>
        <taxon>Paenibacillus</taxon>
    </lineage>
</organism>
<dbReference type="SUPFAM" id="SSF53474">
    <property type="entry name" value="alpha/beta-Hydrolases"/>
    <property type="match status" value="1"/>
</dbReference>
<dbReference type="InterPro" id="IPR039069">
    <property type="entry name" value="CE7"/>
</dbReference>
<comment type="caution">
    <text evidence="2">The sequence shown here is derived from an EMBL/GenBank/DDBJ whole genome shotgun (WGS) entry which is preliminary data.</text>
</comment>
<dbReference type="Gene3D" id="3.40.50.1820">
    <property type="entry name" value="alpha/beta hydrolase"/>
    <property type="match status" value="1"/>
</dbReference>
<sequence>MPNVDMPLSQLRDYKPELTMEADFDSFWEEAKALSSQVPLNASLQLVENHPLQTLKIYDVVFQGSDGTPIHGWYVTPAGEHQAGSLPVIVKYHGYSGNRGYPNDLLQWASMGYAAFAIDVRGQGGLSPDLAVYPQGASPGWMTLGILDPASYYYKQVYLDCVRALDFVCAREEVDMNRIAVYGGSQGGGLAIAVAGLDARPKLALSNYPFLCHFRRSVEIHATGPYVEIKNWFRRFDPGHLQEDQVYRTLSYFDGMNLASRVTARTLMAITLQDTTCPPSTCFAAFNHLAGEKEVRLYHDYGHEGLPFHEEDMMRFVQNYL</sequence>
<gene>
    <name evidence="2" type="ORF">G9U52_10390</name>
</gene>
<accession>A0ABX0J275</accession>
<evidence type="ECO:0000259" key="1">
    <source>
        <dbReference type="Pfam" id="PF05448"/>
    </source>
</evidence>